<organism evidence="11 12">
    <name type="scientific">Peronospora destructor</name>
    <dbReference type="NCBI Taxonomy" id="86335"/>
    <lineage>
        <taxon>Eukaryota</taxon>
        <taxon>Sar</taxon>
        <taxon>Stramenopiles</taxon>
        <taxon>Oomycota</taxon>
        <taxon>Peronosporomycetes</taxon>
        <taxon>Peronosporales</taxon>
        <taxon>Peronosporaceae</taxon>
        <taxon>Peronospora</taxon>
    </lineage>
</organism>
<comment type="similarity">
    <text evidence="2 10">Belongs to the mitochondrial carrier (TC 2.A.29) family.</text>
</comment>
<evidence type="ECO:0000256" key="9">
    <source>
        <dbReference type="PROSITE-ProRule" id="PRU00282"/>
    </source>
</evidence>
<keyword evidence="12" id="KW-1185">Reference proteome</keyword>
<comment type="subcellular location">
    <subcellularLocation>
        <location evidence="1">Mitochondrion membrane</location>
        <topology evidence="1">Multi-pass membrane protein</topology>
    </subcellularLocation>
</comment>
<keyword evidence="5" id="KW-0677">Repeat</keyword>
<evidence type="ECO:0000256" key="3">
    <source>
        <dbReference type="ARBA" id="ARBA00022448"/>
    </source>
</evidence>
<dbReference type="PROSITE" id="PS50920">
    <property type="entry name" value="SOLCAR"/>
    <property type="match status" value="1"/>
</dbReference>
<evidence type="ECO:0000256" key="5">
    <source>
        <dbReference type="ARBA" id="ARBA00022737"/>
    </source>
</evidence>
<evidence type="ECO:0000313" key="11">
    <source>
        <dbReference type="EMBL" id="CAI5722022.1"/>
    </source>
</evidence>
<reference evidence="11" key="1">
    <citation type="submission" date="2022-12" db="EMBL/GenBank/DDBJ databases">
        <authorList>
            <person name="Webb A."/>
        </authorList>
    </citation>
    <scope>NUCLEOTIDE SEQUENCE</scope>
    <source>
        <strain evidence="11">Pd1</strain>
    </source>
</reference>
<keyword evidence="6" id="KW-1133">Transmembrane helix</keyword>
<gene>
    <name evidence="11" type="ORF">PDE001_LOCUS2593</name>
</gene>
<dbReference type="PANTHER" id="PTHR45624:SF10">
    <property type="entry name" value="SLC (SOLUTE CARRIER) HOMOLOG"/>
    <property type="match status" value="1"/>
</dbReference>
<dbReference type="Pfam" id="PF00153">
    <property type="entry name" value="Mito_carr"/>
    <property type="match status" value="1"/>
</dbReference>
<proteinExistence type="inferred from homology"/>
<keyword evidence="4 9" id="KW-0812">Transmembrane</keyword>
<dbReference type="InterPro" id="IPR023395">
    <property type="entry name" value="MCP_dom_sf"/>
</dbReference>
<dbReference type="InterPro" id="IPR050567">
    <property type="entry name" value="Mitochondrial_Carrier"/>
</dbReference>
<keyword evidence="7" id="KW-0496">Mitochondrion</keyword>
<evidence type="ECO:0000313" key="12">
    <source>
        <dbReference type="Proteomes" id="UP001162029"/>
    </source>
</evidence>
<evidence type="ECO:0000256" key="10">
    <source>
        <dbReference type="RuleBase" id="RU000488"/>
    </source>
</evidence>
<dbReference type="PANTHER" id="PTHR45624">
    <property type="entry name" value="MITOCHONDRIAL BASIC AMINO ACIDS TRANSPORTER-RELATED"/>
    <property type="match status" value="1"/>
</dbReference>
<accession>A0AAV0TLA1</accession>
<dbReference type="GO" id="GO:0031966">
    <property type="term" value="C:mitochondrial membrane"/>
    <property type="evidence" value="ECO:0007669"/>
    <property type="project" value="UniProtKB-SubCell"/>
</dbReference>
<evidence type="ECO:0000256" key="7">
    <source>
        <dbReference type="ARBA" id="ARBA00023128"/>
    </source>
</evidence>
<sequence length="142" mass="15349">MEWLDIVKDLNAGTVGGIAGIAAGHPLDTVKVQLQISREAGAGVLRTLQRIVGSDGAAGLYRGLLSPIVSNAPINAVVFGVQGQVSQSLEGKQMNMTEMVRIRMQQEGPRFFFKGFNATMLRAFPVSAVTFLVYEKTMQFMS</sequence>
<evidence type="ECO:0000256" key="6">
    <source>
        <dbReference type="ARBA" id="ARBA00022989"/>
    </source>
</evidence>
<keyword evidence="8 9" id="KW-0472">Membrane</keyword>
<protein>
    <submittedName>
        <fullName evidence="11">Uncharacterized protein</fullName>
    </submittedName>
</protein>
<evidence type="ECO:0000256" key="1">
    <source>
        <dbReference type="ARBA" id="ARBA00004225"/>
    </source>
</evidence>
<comment type="caution">
    <text evidence="11">The sequence shown here is derived from an EMBL/GenBank/DDBJ whole genome shotgun (WGS) entry which is preliminary data.</text>
</comment>
<dbReference type="InterPro" id="IPR018108">
    <property type="entry name" value="MCP_transmembrane"/>
</dbReference>
<dbReference type="SUPFAM" id="SSF103506">
    <property type="entry name" value="Mitochondrial carrier"/>
    <property type="match status" value="1"/>
</dbReference>
<dbReference type="Proteomes" id="UP001162029">
    <property type="component" value="Unassembled WGS sequence"/>
</dbReference>
<dbReference type="GO" id="GO:0022857">
    <property type="term" value="F:transmembrane transporter activity"/>
    <property type="evidence" value="ECO:0007669"/>
    <property type="project" value="TreeGrafter"/>
</dbReference>
<evidence type="ECO:0000256" key="8">
    <source>
        <dbReference type="ARBA" id="ARBA00023136"/>
    </source>
</evidence>
<evidence type="ECO:0000256" key="4">
    <source>
        <dbReference type="ARBA" id="ARBA00022692"/>
    </source>
</evidence>
<feature type="repeat" description="Solcar" evidence="9">
    <location>
        <begin position="7"/>
        <end position="88"/>
    </location>
</feature>
<dbReference type="EMBL" id="CANTFM010000447">
    <property type="protein sequence ID" value="CAI5722022.1"/>
    <property type="molecule type" value="Genomic_DNA"/>
</dbReference>
<keyword evidence="3 10" id="KW-0813">Transport</keyword>
<evidence type="ECO:0000256" key="2">
    <source>
        <dbReference type="ARBA" id="ARBA00006375"/>
    </source>
</evidence>
<name>A0AAV0TLA1_9STRA</name>
<dbReference type="AlphaFoldDB" id="A0AAV0TLA1"/>
<dbReference type="Gene3D" id="1.50.40.10">
    <property type="entry name" value="Mitochondrial carrier domain"/>
    <property type="match status" value="1"/>
</dbReference>